<evidence type="ECO:0000256" key="3">
    <source>
        <dbReference type="ARBA" id="ARBA00022960"/>
    </source>
</evidence>
<dbReference type="Gene3D" id="2.60.40.3780">
    <property type="match status" value="1"/>
</dbReference>
<proteinExistence type="predicted"/>
<dbReference type="RefSeq" id="WP_124708669.1">
    <property type="nucleotide sequence ID" value="NZ_CP033972.1"/>
</dbReference>
<dbReference type="InterPro" id="IPR050979">
    <property type="entry name" value="LD-transpeptidase"/>
</dbReference>
<name>A0A3G8JNE7_9ACTN</name>
<evidence type="ECO:0000256" key="1">
    <source>
        <dbReference type="ARBA" id="ARBA00004752"/>
    </source>
</evidence>
<keyword evidence="5 11" id="KW-0012">Acyltransferase</keyword>
<dbReference type="KEGG" id="gom:D7316_02703"/>
<keyword evidence="9" id="KW-0732">Signal</keyword>
<dbReference type="GO" id="GO:0005576">
    <property type="term" value="C:extracellular region"/>
    <property type="evidence" value="ECO:0007669"/>
    <property type="project" value="TreeGrafter"/>
</dbReference>
<evidence type="ECO:0000313" key="12">
    <source>
        <dbReference type="Proteomes" id="UP000271469"/>
    </source>
</evidence>
<dbReference type="InterPro" id="IPR006311">
    <property type="entry name" value="TAT_signal"/>
</dbReference>
<sequence length="422" mass="44379">MSAHPPLSRRTVLTAAGLGAVGLAAAACSTTDSGTDDGKPKSPTVNVVYTPALDSDDAPNPTATVSVRAENGLLNPDIKLLNPNGKVVAGTMSDDQKTFTITEPLGYGTKYTWQGSAIGTDRVTTPVAGSFTTLSPEQQLNVVVNIGDGQEVGIAAPIILKFDGTVEDKAAVEKALKVTTEPPTEGGWAWLGEDNGSRVHWRTKEYYAPGTKVHMTANLYGVDHGGGAYGAADVTSDFAIGRSQVVKAEASSHQIVVIRDGGVLMTLPCSYGGGDLDRNVTRSGIHVVSEKYEDFFMSNPAAGYFNIRERFAVRISNNGEFIHANPETVGVQGSSNVTNGCINLSLENAQRYFESAIYGDPVEVTGTRIPLSEADGDIFDWIFDWSQWQGMSAIKGDPDQVTAPATPSGAPTSNAPAPVPAG</sequence>
<dbReference type="InterPro" id="IPR005490">
    <property type="entry name" value="LD_TPept_cat_dom"/>
</dbReference>
<evidence type="ECO:0000259" key="10">
    <source>
        <dbReference type="PROSITE" id="PS52029"/>
    </source>
</evidence>
<dbReference type="UniPathway" id="UPA00219"/>
<dbReference type="PROSITE" id="PS52029">
    <property type="entry name" value="LD_TPASE"/>
    <property type="match status" value="1"/>
</dbReference>
<feature type="domain" description="L,D-TPase catalytic" evidence="10">
    <location>
        <begin position="244"/>
        <end position="365"/>
    </location>
</feature>
<dbReference type="InterPro" id="IPR038063">
    <property type="entry name" value="Transpep_catalytic_dom"/>
</dbReference>
<dbReference type="PANTHER" id="PTHR30582">
    <property type="entry name" value="L,D-TRANSPEPTIDASE"/>
    <property type="match status" value="1"/>
</dbReference>
<protein>
    <submittedName>
        <fullName evidence="11">L,D-transpeptidase 5</fullName>
        <ecNumber evidence="11">2.3.2.-</ecNumber>
    </submittedName>
</protein>
<dbReference type="EC" id="2.3.2.-" evidence="11"/>
<evidence type="ECO:0000256" key="6">
    <source>
        <dbReference type="ARBA" id="ARBA00023316"/>
    </source>
</evidence>
<dbReference type="CDD" id="cd16913">
    <property type="entry name" value="YkuD_like"/>
    <property type="match status" value="1"/>
</dbReference>
<feature type="active site" description="Nucleophile" evidence="7">
    <location>
        <position position="341"/>
    </location>
</feature>
<keyword evidence="6 7" id="KW-0961">Cell wall biogenesis/degradation</keyword>
<dbReference type="GO" id="GO:0016746">
    <property type="term" value="F:acyltransferase activity"/>
    <property type="evidence" value="ECO:0007669"/>
    <property type="project" value="UniProtKB-KW"/>
</dbReference>
<gene>
    <name evidence="11" type="ORF">D7316_02703</name>
</gene>
<dbReference type="EMBL" id="CP033972">
    <property type="protein sequence ID" value="AZG46102.1"/>
    <property type="molecule type" value="Genomic_DNA"/>
</dbReference>
<keyword evidence="2 11" id="KW-0808">Transferase</keyword>
<feature type="active site" description="Proton donor/acceptor" evidence="7">
    <location>
        <position position="323"/>
    </location>
</feature>
<evidence type="ECO:0000256" key="8">
    <source>
        <dbReference type="SAM" id="MobiDB-lite"/>
    </source>
</evidence>
<feature type="signal peptide" evidence="9">
    <location>
        <begin position="1"/>
        <end position="26"/>
    </location>
</feature>
<dbReference type="Pfam" id="PF17964">
    <property type="entry name" value="Big_10"/>
    <property type="match status" value="1"/>
</dbReference>
<evidence type="ECO:0000256" key="5">
    <source>
        <dbReference type="ARBA" id="ARBA00023315"/>
    </source>
</evidence>
<dbReference type="AlphaFoldDB" id="A0A3G8JNE7"/>
<dbReference type="SUPFAM" id="SSF141523">
    <property type="entry name" value="L,D-transpeptidase catalytic domain-like"/>
    <property type="match status" value="1"/>
</dbReference>
<dbReference type="PANTHER" id="PTHR30582:SF2">
    <property type="entry name" value="L,D-TRANSPEPTIDASE YCIB-RELATED"/>
    <property type="match status" value="1"/>
</dbReference>
<dbReference type="OrthoDB" id="5242354at2"/>
<feature type="chain" id="PRO_5018056290" evidence="9">
    <location>
        <begin position="27"/>
        <end position="422"/>
    </location>
</feature>
<accession>A0A3G8JNE7</accession>
<feature type="compositionally biased region" description="Polar residues" evidence="8">
    <location>
        <begin position="403"/>
        <end position="415"/>
    </location>
</feature>
<evidence type="ECO:0000313" key="11">
    <source>
        <dbReference type="EMBL" id="AZG46102.1"/>
    </source>
</evidence>
<evidence type="ECO:0000256" key="7">
    <source>
        <dbReference type="PROSITE-ProRule" id="PRU01373"/>
    </source>
</evidence>
<keyword evidence="3 7" id="KW-0133">Cell shape</keyword>
<evidence type="ECO:0000256" key="2">
    <source>
        <dbReference type="ARBA" id="ARBA00022679"/>
    </source>
</evidence>
<comment type="pathway">
    <text evidence="1 7">Cell wall biogenesis; peptidoglycan biosynthesis.</text>
</comment>
<organism evidence="11 12">
    <name type="scientific">Gordonia insulae</name>
    <dbReference type="NCBI Taxonomy" id="2420509"/>
    <lineage>
        <taxon>Bacteria</taxon>
        <taxon>Bacillati</taxon>
        <taxon>Actinomycetota</taxon>
        <taxon>Actinomycetes</taxon>
        <taxon>Mycobacteriales</taxon>
        <taxon>Gordoniaceae</taxon>
        <taxon>Gordonia</taxon>
    </lineage>
</organism>
<reference evidence="11 12" key="1">
    <citation type="submission" date="2018-11" db="EMBL/GenBank/DDBJ databases">
        <title>Gordonia insulae sp. nov., isolated from an island soil.</title>
        <authorList>
            <person name="Kim Y.S."/>
            <person name="Kim S.B."/>
        </authorList>
    </citation>
    <scope>NUCLEOTIDE SEQUENCE [LARGE SCALE GENOMIC DNA]</scope>
    <source>
        <strain evidence="11 12">MMS17-SY073</strain>
    </source>
</reference>
<dbReference type="PROSITE" id="PS51318">
    <property type="entry name" value="TAT"/>
    <property type="match status" value="1"/>
</dbReference>
<dbReference type="Pfam" id="PF03734">
    <property type="entry name" value="YkuD"/>
    <property type="match status" value="1"/>
</dbReference>
<evidence type="ECO:0000256" key="4">
    <source>
        <dbReference type="ARBA" id="ARBA00022984"/>
    </source>
</evidence>
<keyword evidence="4 7" id="KW-0573">Peptidoglycan synthesis</keyword>
<dbReference type="CDD" id="cd13432">
    <property type="entry name" value="LDT_IgD_like_2"/>
    <property type="match status" value="1"/>
</dbReference>
<evidence type="ECO:0000256" key="9">
    <source>
        <dbReference type="SAM" id="SignalP"/>
    </source>
</evidence>
<dbReference type="Gene3D" id="2.40.440.10">
    <property type="entry name" value="L,D-transpeptidase catalytic domain-like"/>
    <property type="match status" value="1"/>
</dbReference>
<feature type="region of interest" description="Disordered" evidence="8">
    <location>
        <begin position="394"/>
        <end position="422"/>
    </location>
</feature>
<keyword evidence="12" id="KW-1185">Reference proteome</keyword>
<dbReference type="GO" id="GO:0071555">
    <property type="term" value="P:cell wall organization"/>
    <property type="evidence" value="ECO:0007669"/>
    <property type="project" value="UniProtKB-UniRule"/>
</dbReference>
<dbReference type="GO" id="GO:0018104">
    <property type="term" value="P:peptidoglycan-protein cross-linking"/>
    <property type="evidence" value="ECO:0007669"/>
    <property type="project" value="TreeGrafter"/>
</dbReference>
<dbReference type="GO" id="GO:0071972">
    <property type="term" value="F:peptidoglycan L,D-transpeptidase activity"/>
    <property type="evidence" value="ECO:0007669"/>
    <property type="project" value="TreeGrafter"/>
</dbReference>
<dbReference type="Proteomes" id="UP000271469">
    <property type="component" value="Chromosome"/>
</dbReference>
<dbReference type="GO" id="GO:0008360">
    <property type="term" value="P:regulation of cell shape"/>
    <property type="evidence" value="ECO:0007669"/>
    <property type="project" value="UniProtKB-UniRule"/>
</dbReference>
<dbReference type="Gene3D" id="2.60.40.3710">
    <property type="match status" value="1"/>
</dbReference>
<dbReference type="InterPro" id="IPR041280">
    <property type="entry name" value="Big_10"/>
</dbReference>